<dbReference type="Proteomes" id="UP001305779">
    <property type="component" value="Unassembled WGS sequence"/>
</dbReference>
<proteinExistence type="predicted"/>
<sequence length="237" mass="26425">MALRRLEQWRSGIPAAFALDRSNAFPEQTLERPEMRSLASIYLRYDHAIITLLRPVFFKLMTSIIQGETDATFLDGHHELSVECIAAARCSLQILQMLAEADRIAKYGFWESLHIFSSLTITTLATLVNKTRPYSFNTSELDENIISNCNGLLSDMAAAGNLAARSHQKMLQDIENSLGPIFAGPDSQQVDAALQWADMEAELLQWADLFDEPFGLPSNDFLAFTPAVHNTLSASKE</sequence>
<reference evidence="1 2" key="1">
    <citation type="journal article" date="2023" name="G3 (Bethesda)">
        <title>A chromosome-level genome assembly of Zasmidium syzygii isolated from banana leaves.</title>
        <authorList>
            <person name="van Westerhoven A.C."/>
            <person name="Mehrabi R."/>
            <person name="Talebi R."/>
            <person name="Steentjes M.B.F."/>
            <person name="Corcolon B."/>
            <person name="Chong P.A."/>
            <person name="Kema G.H.J."/>
            <person name="Seidl M.F."/>
        </authorList>
    </citation>
    <scope>NUCLEOTIDE SEQUENCE [LARGE SCALE GENOMIC DNA]</scope>
    <source>
        <strain evidence="1 2">P124</strain>
    </source>
</reference>
<keyword evidence="2" id="KW-1185">Reference proteome</keyword>
<dbReference type="EMBL" id="JAXOVC010000013">
    <property type="protein sequence ID" value="KAK4494903.1"/>
    <property type="molecule type" value="Genomic_DNA"/>
</dbReference>
<name>A0ABR0E102_ZASCE</name>
<evidence type="ECO:0000313" key="1">
    <source>
        <dbReference type="EMBL" id="KAK4494903.1"/>
    </source>
</evidence>
<protein>
    <submittedName>
        <fullName evidence="1">Uncharacterized protein</fullName>
    </submittedName>
</protein>
<organism evidence="1 2">
    <name type="scientific">Zasmidium cellare</name>
    <name type="common">Wine cellar mold</name>
    <name type="synonym">Racodium cellare</name>
    <dbReference type="NCBI Taxonomy" id="395010"/>
    <lineage>
        <taxon>Eukaryota</taxon>
        <taxon>Fungi</taxon>
        <taxon>Dikarya</taxon>
        <taxon>Ascomycota</taxon>
        <taxon>Pezizomycotina</taxon>
        <taxon>Dothideomycetes</taxon>
        <taxon>Dothideomycetidae</taxon>
        <taxon>Mycosphaerellales</taxon>
        <taxon>Mycosphaerellaceae</taxon>
        <taxon>Zasmidium</taxon>
    </lineage>
</organism>
<evidence type="ECO:0000313" key="2">
    <source>
        <dbReference type="Proteomes" id="UP001305779"/>
    </source>
</evidence>
<accession>A0ABR0E102</accession>
<gene>
    <name evidence="1" type="ORF">PRZ48_014259</name>
</gene>
<dbReference type="CDD" id="cd12148">
    <property type="entry name" value="fungal_TF_MHR"/>
    <property type="match status" value="1"/>
</dbReference>
<comment type="caution">
    <text evidence="1">The sequence shown here is derived from an EMBL/GenBank/DDBJ whole genome shotgun (WGS) entry which is preliminary data.</text>
</comment>